<evidence type="ECO:0000256" key="9">
    <source>
        <dbReference type="ARBA" id="ARBA00046271"/>
    </source>
</evidence>
<dbReference type="InterPro" id="IPR006785">
    <property type="entry name" value="Pex14_N"/>
</dbReference>
<evidence type="ECO:0000313" key="13">
    <source>
        <dbReference type="EMBL" id="KAL1873665.1"/>
    </source>
</evidence>
<keyword evidence="14" id="KW-1185">Reference proteome</keyword>
<evidence type="ECO:0000259" key="12">
    <source>
        <dbReference type="Pfam" id="PF04695"/>
    </source>
</evidence>
<name>A0ABR3XCZ1_9EURO</name>
<protein>
    <recommendedName>
        <fullName evidence="7 10">Peroxisomal membrane protein PEX14</fullName>
    </recommendedName>
    <alternativeName>
        <fullName evidence="8 10">Peroxin-14</fullName>
    </alternativeName>
</protein>
<dbReference type="PANTHER" id="PTHR23058">
    <property type="entry name" value="PEROXISOMAL MEMBRANE PROTEIN PEX14"/>
    <property type="match status" value="1"/>
</dbReference>
<feature type="compositionally biased region" description="Low complexity" evidence="11">
    <location>
        <begin position="335"/>
        <end position="354"/>
    </location>
</feature>
<reference evidence="13 14" key="1">
    <citation type="journal article" date="2024" name="IMA Fungus">
        <title>IMA Genome - F19 : A genome assembly and annotation guide to empower mycologists, including annotated draft genome sequences of Ceratocystis pirilliformis, Diaporthe australafricana, Fusarium ophioides, Paecilomyces lecythidis, and Sporothrix stenoceras.</title>
        <authorList>
            <person name="Aylward J."/>
            <person name="Wilson A.M."/>
            <person name="Visagie C.M."/>
            <person name="Spraker J."/>
            <person name="Barnes I."/>
            <person name="Buitendag C."/>
            <person name="Ceriani C."/>
            <person name="Del Mar Angel L."/>
            <person name="du Plessis D."/>
            <person name="Fuchs T."/>
            <person name="Gasser K."/>
            <person name="Kramer D."/>
            <person name="Li W."/>
            <person name="Munsamy K."/>
            <person name="Piso A."/>
            <person name="Price J.L."/>
            <person name="Sonnekus B."/>
            <person name="Thomas C."/>
            <person name="van der Nest A."/>
            <person name="van Dijk A."/>
            <person name="van Heerden A."/>
            <person name="van Vuuren N."/>
            <person name="Yilmaz N."/>
            <person name="Duong T.A."/>
            <person name="van der Merwe N.A."/>
            <person name="Wingfield M.J."/>
            <person name="Wingfield B.D."/>
        </authorList>
    </citation>
    <scope>NUCLEOTIDE SEQUENCE [LARGE SCALE GENOMIC DNA]</scope>
    <source>
        <strain evidence="13 14">CMW 18167</strain>
    </source>
</reference>
<evidence type="ECO:0000256" key="2">
    <source>
        <dbReference type="ARBA" id="ARBA00022448"/>
    </source>
</evidence>
<accession>A0ABR3XCZ1</accession>
<sequence>MAREELVSSAVTFLQDPSVASSPLEKRIAFLQSKNLTQEEIDLALARVGEDPSSAVAPASTSQGYAPSQAVYRPPPPQGYGYPPYGQWQPPPEVPKRDWRDWFIMATVMGGVGYGMYFVAKRYIAPLISPPPPPQLQQDKESIDEQFSRAFTLIEQLSTDTASLKSAEEERTERLDAALREVESVVSELKSSSRRRDDETRRISDEVRSLKDAIPKALEGAREGNENRLRELGTELRSLKVLVGNRLSAGAGSGSAAPLSGRTVGSTLPVSRPAEEPNGSSTATNGITPAPQDQASGSLPAAVSPAPRENASSPLSQLGRSASIPAWQMAAANRSKSGSQSSPAPAGEGSGSASNEQQTAPPS</sequence>
<feature type="region of interest" description="Disordered" evidence="11">
    <location>
        <begin position="52"/>
        <end position="71"/>
    </location>
</feature>
<evidence type="ECO:0000256" key="8">
    <source>
        <dbReference type="ARBA" id="ARBA00029691"/>
    </source>
</evidence>
<dbReference type="InterPro" id="IPR025655">
    <property type="entry name" value="PEX14"/>
</dbReference>
<proteinExistence type="inferred from homology"/>
<dbReference type="Proteomes" id="UP001583193">
    <property type="component" value="Unassembled WGS sequence"/>
</dbReference>
<comment type="similarity">
    <text evidence="1 10">Belongs to the peroxin-14 family.</text>
</comment>
<feature type="compositionally biased region" description="Polar residues" evidence="11">
    <location>
        <begin position="278"/>
        <end position="297"/>
    </location>
</feature>
<dbReference type="Gene3D" id="1.10.10.10">
    <property type="entry name" value="Winged helix-like DNA-binding domain superfamily/Winged helix DNA-binding domain"/>
    <property type="match status" value="1"/>
</dbReference>
<dbReference type="InterPro" id="IPR036388">
    <property type="entry name" value="WH-like_DNA-bd_sf"/>
</dbReference>
<evidence type="ECO:0000256" key="4">
    <source>
        <dbReference type="ARBA" id="ARBA00023010"/>
    </source>
</evidence>
<evidence type="ECO:0000256" key="1">
    <source>
        <dbReference type="ARBA" id="ARBA00005443"/>
    </source>
</evidence>
<dbReference type="Pfam" id="PF04695">
    <property type="entry name" value="Pex14_N"/>
    <property type="match status" value="1"/>
</dbReference>
<keyword evidence="3 10" id="KW-0653">Protein transport</keyword>
<feature type="compositionally biased region" description="Low complexity" evidence="11">
    <location>
        <begin position="250"/>
        <end position="261"/>
    </location>
</feature>
<gene>
    <name evidence="13" type="primary">PEX14</name>
    <name evidence="13" type="ORF">Plec18167_006182</name>
</gene>
<feature type="compositionally biased region" description="Polar residues" evidence="11">
    <location>
        <begin position="310"/>
        <end position="320"/>
    </location>
</feature>
<evidence type="ECO:0000313" key="14">
    <source>
        <dbReference type="Proteomes" id="UP001583193"/>
    </source>
</evidence>
<feature type="domain" description="Peroxisome membrane anchor protein Pex14p N-terminal" evidence="12">
    <location>
        <begin position="3"/>
        <end position="47"/>
    </location>
</feature>
<evidence type="ECO:0000256" key="5">
    <source>
        <dbReference type="ARBA" id="ARBA00023136"/>
    </source>
</evidence>
<dbReference type="EMBL" id="JAVDPF010000021">
    <property type="protein sequence ID" value="KAL1873665.1"/>
    <property type="molecule type" value="Genomic_DNA"/>
</dbReference>
<comment type="subcellular location">
    <subcellularLocation>
        <location evidence="9 10">Peroxisome membrane</location>
    </subcellularLocation>
</comment>
<evidence type="ECO:0000256" key="3">
    <source>
        <dbReference type="ARBA" id="ARBA00022927"/>
    </source>
</evidence>
<keyword evidence="4" id="KW-0811">Translocation</keyword>
<keyword evidence="5 10" id="KW-0472">Membrane</keyword>
<evidence type="ECO:0000256" key="7">
    <source>
        <dbReference type="ARBA" id="ARBA00029502"/>
    </source>
</evidence>
<keyword evidence="6 10" id="KW-0576">Peroxisome</keyword>
<organism evidence="13 14">
    <name type="scientific">Paecilomyces lecythidis</name>
    <dbReference type="NCBI Taxonomy" id="3004212"/>
    <lineage>
        <taxon>Eukaryota</taxon>
        <taxon>Fungi</taxon>
        <taxon>Dikarya</taxon>
        <taxon>Ascomycota</taxon>
        <taxon>Pezizomycotina</taxon>
        <taxon>Eurotiomycetes</taxon>
        <taxon>Eurotiomycetidae</taxon>
        <taxon>Eurotiales</taxon>
        <taxon>Thermoascaceae</taxon>
        <taxon>Paecilomyces</taxon>
    </lineage>
</organism>
<evidence type="ECO:0000256" key="10">
    <source>
        <dbReference type="RuleBase" id="RU367032"/>
    </source>
</evidence>
<dbReference type="PANTHER" id="PTHR23058:SF0">
    <property type="entry name" value="PEROXISOMAL MEMBRANE PROTEIN PEX14"/>
    <property type="match status" value="1"/>
</dbReference>
<comment type="caution">
    <text evidence="13">The sequence shown here is derived from an EMBL/GenBank/DDBJ whole genome shotgun (WGS) entry which is preliminary data.</text>
</comment>
<keyword evidence="2 10" id="KW-0813">Transport</keyword>
<feature type="region of interest" description="Disordered" evidence="11">
    <location>
        <begin position="250"/>
        <end position="363"/>
    </location>
</feature>
<evidence type="ECO:0000256" key="11">
    <source>
        <dbReference type="SAM" id="MobiDB-lite"/>
    </source>
</evidence>
<evidence type="ECO:0000256" key="6">
    <source>
        <dbReference type="ARBA" id="ARBA00023140"/>
    </source>
</evidence>
<comment type="function">
    <text evidence="10">Component of the PEX13-PEX14 docking complex, a translocon channel that specifically mediates the import of peroxisomal cargo proteins bound to PEX5 receptor. The PEX13-PEX14 docking complex forms a large import pore which can be opened to a diameter of about 9 nm. Mechanistically, PEX5 receptor along with cargo proteins associates with the PEX14 subunit of the PEX13-PEX14 docking complex in the cytosol, leading to the insertion of the receptor into the organelle membrane with the concomitant translocation of the cargo into the peroxisome matrix.</text>
</comment>